<dbReference type="AlphaFoldDB" id="A0A9D4W491"/>
<evidence type="ECO:0000313" key="2">
    <source>
        <dbReference type="EMBL" id="KAI5395051.1"/>
    </source>
</evidence>
<protein>
    <submittedName>
        <fullName evidence="2">Uncharacterized protein</fullName>
    </submittedName>
</protein>
<dbReference type="EMBL" id="JAMSHJ010000006">
    <property type="protein sequence ID" value="KAI5395051.1"/>
    <property type="molecule type" value="Genomic_DNA"/>
</dbReference>
<evidence type="ECO:0000256" key="1">
    <source>
        <dbReference type="SAM" id="SignalP"/>
    </source>
</evidence>
<reference evidence="2 3" key="1">
    <citation type="journal article" date="2022" name="Nat. Genet.">
        <title>Improved pea reference genome and pan-genome highlight genomic features and evolutionary characteristics.</title>
        <authorList>
            <person name="Yang T."/>
            <person name="Liu R."/>
            <person name="Luo Y."/>
            <person name="Hu S."/>
            <person name="Wang D."/>
            <person name="Wang C."/>
            <person name="Pandey M.K."/>
            <person name="Ge S."/>
            <person name="Xu Q."/>
            <person name="Li N."/>
            <person name="Li G."/>
            <person name="Huang Y."/>
            <person name="Saxena R.K."/>
            <person name="Ji Y."/>
            <person name="Li M."/>
            <person name="Yan X."/>
            <person name="He Y."/>
            <person name="Liu Y."/>
            <person name="Wang X."/>
            <person name="Xiang C."/>
            <person name="Varshney R.K."/>
            <person name="Ding H."/>
            <person name="Gao S."/>
            <person name="Zong X."/>
        </authorList>
    </citation>
    <scope>NUCLEOTIDE SEQUENCE [LARGE SCALE GENOMIC DNA]</scope>
    <source>
        <strain evidence="2 3">cv. Zhongwan 6</strain>
    </source>
</reference>
<organism evidence="2 3">
    <name type="scientific">Pisum sativum</name>
    <name type="common">Garden pea</name>
    <name type="synonym">Lathyrus oleraceus</name>
    <dbReference type="NCBI Taxonomy" id="3888"/>
    <lineage>
        <taxon>Eukaryota</taxon>
        <taxon>Viridiplantae</taxon>
        <taxon>Streptophyta</taxon>
        <taxon>Embryophyta</taxon>
        <taxon>Tracheophyta</taxon>
        <taxon>Spermatophyta</taxon>
        <taxon>Magnoliopsida</taxon>
        <taxon>eudicotyledons</taxon>
        <taxon>Gunneridae</taxon>
        <taxon>Pentapetalae</taxon>
        <taxon>rosids</taxon>
        <taxon>fabids</taxon>
        <taxon>Fabales</taxon>
        <taxon>Fabaceae</taxon>
        <taxon>Papilionoideae</taxon>
        <taxon>50 kb inversion clade</taxon>
        <taxon>NPAAA clade</taxon>
        <taxon>Hologalegina</taxon>
        <taxon>IRL clade</taxon>
        <taxon>Fabeae</taxon>
        <taxon>Lathyrus</taxon>
    </lineage>
</organism>
<sequence>MASHWTIIVLYLTIQVIANEKDRVDEIKQYLDYRYVFPSEVCWRSYAYNIHGRRPTVGRIFYHLIGEKAVYYTDFDRMENILEKASTTKSMFTAWLVANGKYE</sequence>
<keyword evidence="3" id="KW-1185">Reference proteome</keyword>
<gene>
    <name evidence="2" type="ORF">KIW84_061599</name>
</gene>
<proteinExistence type="predicted"/>
<feature type="signal peptide" evidence="1">
    <location>
        <begin position="1"/>
        <end position="18"/>
    </location>
</feature>
<comment type="caution">
    <text evidence="2">The sequence shown here is derived from an EMBL/GenBank/DDBJ whole genome shotgun (WGS) entry which is preliminary data.</text>
</comment>
<feature type="chain" id="PRO_5039677548" evidence="1">
    <location>
        <begin position="19"/>
        <end position="103"/>
    </location>
</feature>
<name>A0A9D4W491_PEA</name>
<accession>A0A9D4W491</accession>
<evidence type="ECO:0000313" key="3">
    <source>
        <dbReference type="Proteomes" id="UP001058974"/>
    </source>
</evidence>
<keyword evidence="1" id="KW-0732">Signal</keyword>
<dbReference type="Gramene" id="Psat06G0159900-T1">
    <property type="protein sequence ID" value="KAI5395051.1"/>
    <property type="gene ID" value="KIW84_061599"/>
</dbReference>
<dbReference type="Proteomes" id="UP001058974">
    <property type="component" value="Chromosome 6"/>
</dbReference>